<dbReference type="Gene3D" id="2.120.10.80">
    <property type="entry name" value="Kelch-type beta propeller"/>
    <property type="match status" value="1"/>
</dbReference>
<dbReference type="OMA" id="ACHFHES"/>
<dbReference type="Proteomes" id="UP000012960">
    <property type="component" value="Unplaced"/>
</dbReference>
<dbReference type="InterPro" id="IPR015915">
    <property type="entry name" value="Kelch-typ_b-propeller"/>
</dbReference>
<dbReference type="Gramene" id="Ma08_t01280.1">
    <property type="protein sequence ID" value="Ma08_p01280.1"/>
    <property type="gene ID" value="Ma08_g01280"/>
</dbReference>
<dbReference type="FunCoup" id="A0A804K1P3">
    <property type="interactions" value="92"/>
</dbReference>
<organism evidence="5 6">
    <name type="scientific">Musa acuminata subsp. malaccensis</name>
    <name type="common">Wild banana</name>
    <name type="synonym">Musa malaccensis</name>
    <dbReference type="NCBI Taxonomy" id="214687"/>
    <lineage>
        <taxon>Eukaryota</taxon>
        <taxon>Viridiplantae</taxon>
        <taxon>Streptophyta</taxon>
        <taxon>Embryophyta</taxon>
        <taxon>Tracheophyta</taxon>
        <taxon>Spermatophyta</taxon>
        <taxon>Magnoliopsida</taxon>
        <taxon>Liliopsida</taxon>
        <taxon>Zingiberales</taxon>
        <taxon>Musaceae</taxon>
        <taxon>Musa</taxon>
    </lineage>
</organism>
<keyword evidence="2" id="KW-0677">Repeat</keyword>
<dbReference type="PANTHER" id="PTHR46122">
    <property type="entry name" value="GALACTOSE OXIDASE/KELCH REPEAT PROTEIN-RELATED"/>
    <property type="match status" value="1"/>
</dbReference>
<proteinExistence type="predicted"/>
<dbReference type="InParanoid" id="A0A804K1P3"/>
<dbReference type="AlphaFoldDB" id="A0A804K1P3"/>
<dbReference type="PANTHER" id="PTHR46122:SF25">
    <property type="entry name" value="REPEAT-CONTAINING F-BOX FAMILY PROTEIN, PUTATIVE, EXPRESSED-RELATED"/>
    <property type="match status" value="1"/>
</dbReference>
<dbReference type="FunFam" id="2.120.10.80:FF:000007">
    <property type="entry name" value="F-box/kelch-repeat protein SKIP11"/>
    <property type="match status" value="1"/>
</dbReference>
<dbReference type="OrthoDB" id="191037at2759"/>
<dbReference type="InterPro" id="IPR052439">
    <property type="entry name" value="F-box/Kelch-repeat"/>
</dbReference>
<dbReference type="InterPro" id="IPR006652">
    <property type="entry name" value="Kelch_1"/>
</dbReference>
<protein>
    <submittedName>
        <fullName evidence="4">(wild Malaysian banana) hypothetical protein</fullName>
    </submittedName>
</protein>
<gene>
    <name evidence="4" type="ORF">GSMUA_335150.1</name>
</gene>
<dbReference type="SMART" id="SM00612">
    <property type="entry name" value="Kelch"/>
    <property type="match status" value="3"/>
</dbReference>
<dbReference type="Pfam" id="PF01344">
    <property type="entry name" value="Kelch_1"/>
    <property type="match status" value="2"/>
</dbReference>
<accession>A0A804K1P3</accession>
<feature type="region of interest" description="Disordered" evidence="3">
    <location>
        <begin position="41"/>
        <end position="87"/>
    </location>
</feature>
<evidence type="ECO:0000313" key="6">
    <source>
        <dbReference type="Proteomes" id="UP000012960"/>
    </source>
</evidence>
<keyword evidence="6" id="KW-1185">Reference proteome</keyword>
<evidence type="ECO:0000256" key="3">
    <source>
        <dbReference type="SAM" id="MobiDB-lite"/>
    </source>
</evidence>
<reference evidence="5" key="2">
    <citation type="submission" date="2021-05" db="UniProtKB">
        <authorList>
            <consortium name="EnsemblPlants"/>
        </authorList>
    </citation>
    <scope>IDENTIFICATION</scope>
    <source>
        <strain evidence="5">subsp. malaccensis</strain>
    </source>
</reference>
<dbReference type="EnsemblPlants" id="Ma08_t01280.1">
    <property type="protein sequence ID" value="Ma08_p01280.1"/>
    <property type="gene ID" value="Ma08_g01280"/>
</dbReference>
<evidence type="ECO:0000256" key="2">
    <source>
        <dbReference type="ARBA" id="ARBA00022737"/>
    </source>
</evidence>
<sequence>MLEDRPYLISRVFESTSEQESNWSFLACHFHESLDSKKRLLDEELEEEEEEEEEEVENRAKRKKSLQQSNTSDTQGTKRPLDDSNGSNNFNRLTGDIIINCLLHLSRSNYGAVASVNHVFRSLIRSGEVYQARRQLGVTEHWVYFSCSALEWEAYDPYRGHWIRVPKMPGSPTENFMLSDKESLAVGTELLVFGQELNSYIVQRYSILTNSWSPGVVMNSPRCLFGSASLDGKAIVAGGTHGRTILSTAELYNSETQTWETLPNMSRARKMCSGVFMDGKFYVIGGIDSDNKVLTCGEEYDLKRCSWRLIPDMSAGLNGASGAPPLVAVVNNELYAAHYANKVVLKYNKENNTWVTLGKLPERSVSMNGWGLAFRACGEQLIVIGGQRGCHGGMIELNSWVPNGGPPEWDMIASKHSGSFVYNCAVMGC</sequence>
<feature type="compositionally biased region" description="Acidic residues" evidence="3">
    <location>
        <begin position="43"/>
        <end position="56"/>
    </location>
</feature>
<name>A0A804K1P3_MUSAM</name>
<reference evidence="4" key="1">
    <citation type="submission" date="2021-03" db="EMBL/GenBank/DDBJ databases">
        <authorList>
            <consortium name="Genoscope - CEA"/>
            <person name="William W."/>
        </authorList>
    </citation>
    <scope>NUCLEOTIDE SEQUENCE</scope>
    <source>
        <strain evidence="4">Doubled-haploid Pahang</strain>
    </source>
</reference>
<dbReference type="EMBL" id="HG996472">
    <property type="protein sequence ID" value="CAG1830261.1"/>
    <property type="molecule type" value="Genomic_DNA"/>
</dbReference>
<feature type="compositionally biased region" description="Polar residues" evidence="3">
    <location>
        <begin position="66"/>
        <end position="77"/>
    </location>
</feature>
<evidence type="ECO:0000256" key="1">
    <source>
        <dbReference type="ARBA" id="ARBA00022441"/>
    </source>
</evidence>
<dbReference type="GO" id="GO:0005634">
    <property type="term" value="C:nucleus"/>
    <property type="evidence" value="ECO:0000318"/>
    <property type="project" value="GO_Central"/>
</dbReference>
<keyword evidence="1" id="KW-0880">Kelch repeat</keyword>
<evidence type="ECO:0000313" key="4">
    <source>
        <dbReference type="EMBL" id="CAG1830261.1"/>
    </source>
</evidence>
<dbReference type="SUPFAM" id="SSF117281">
    <property type="entry name" value="Kelch motif"/>
    <property type="match status" value="1"/>
</dbReference>
<evidence type="ECO:0000313" key="5">
    <source>
        <dbReference type="EnsemblPlants" id="Ma08_p01280.1"/>
    </source>
</evidence>